<protein>
    <submittedName>
        <fullName evidence="10">Acyl-CoA dehydrogenase</fullName>
    </submittedName>
</protein>
<dbReference type="Pfam" id="PF02770">
    <property type="entry name" value="Acyl-CoA_dh_M"/>
    <property type="match status" value="1"/>
</dbReference>
<feature type="domain" description="Acyl-CoA dehydrogenase/oxidase C-terminal" evidence="7">
    <location>
        <begin position="229"/>
        <end position="377"/>
    </location>
</feature>
<evidence type="ECO:0000313" key="11">
    <source>
        <dbReference type="Proteomes" id="UP000630097"/>
    </source>
</evidence>
<dbReference type="SUPFAM" id="SSF56645">
    <property type="entry name" value="Acyl-CoA dehydrogenase NM domain-like"/>
    <property type="match status" value="1"/>
</dbReference>
<dbReference type="InterPro" id="IPR036250">
    <property type="entry name" value="AcylCo_DH-like_C"/>
</dbReference>
<dbReference type="GO" id="GO:0016627">
    <property type="term" value="F:oxidoreductase activity, acting on the CH-CH group of donors"/>
    <property type="evidence" value="ECO:0007669"/>
    <property type="project" value="InterPro"/>
</dbReference>
<evidence type="ECO:0000256" key="2">
    <source>
        <dbReference type="ARBA" id="ARBA00009347"/>
    </source>
</evidence>
<dbReference type="InterPro" id="IPR013786">
    <property type="entry name" value="AcylCoA_DH/ox_N"/>
</dbReference>
<dbReference type="GO" id="GO:0050660">
    <property type="term" value="F:flavin adenine dinucleotide binding"/>
    <property type="evidence" value="ECO:0007669"/>
    <property type="project" value="InterPro"/>
</dbReference>
<keyword evidence="4 6" id="KW-0274">FAD</keyword>
<dbReference type="RefSeq" id="WP_203881360.1">
    <property type="nucleotide sequence ID" value="NZ_BAABHH010000003.1"/>
</dbReference>
<keyword evidence="3 6" id="KW-0285">Flavoprotein</keyword>
<dbReference type="InterPro" id="IPR046373">
    <property type="entry name" value="Acyl-CoA_Oxase/DH_mid-dom_sf"/>
</dbReference>
<evidence type="ECO:0000259" key="8">
    <source>
        <dbReference type="Pfam" id="PF02770"/>
    </source>
</evidence>
<dbReference type="GO" id="GO:0005886">
    <property type="term" value="C:plasma membrane"/>
    <property type="evidence" value="ECO:0007669"/>
    <property type="project" value="TreeGrafter"/>
</dbReference>
<comment type="cofactor">
    <cofactor evidence="1 6">
        <name>FAD</name>
        <dbReference type="ChEBI" id="CHEBI:57692"/>
    </cofactor>
</comment>
<dbReference type="InterPro" id="IPR006091">
    <property type="entry name" value="Acyl-CoA_Oxase/DH_mid-dom"/>
</dbReference>
<evidence type="ECO:0000256" key="6">
    <source>
        <dbReference type="RuleBase" id="RU362125"/>
    </source>
</evidence>
<evidence type="ECO:0000313" key="10">
    <source>
        <dbReference type="EMBL" id="GIG77840.1"/>
    </source>
</evidence>
<name>A0A8J3LW32_9ACTN</name>
<dbReference type="PANTHER" id="PTHR43292">
    <property type="entry name" value="ACYL-COA DEHYDROGENASE"/>
    <property type="match status" value="1"/>
</dbReference>
<feature type="domain" description="Acyl-CoA oxidase/dehydrogenase middle" evidence="8">
    <location>
        <begin position="123"/>
        <end position="206"/>
    </location>
</feature>
<comment type="caution">
    <text evidence="10">The sequence shown here is derived from an EMBL/GenBank/DDBJ whole genome shotgun (WGS) entry which is preliminary data.</text>
</comment>
<keyword evidence="5 6" id="KW-0560">Oxidoreductase</keyword>
<dbReference type="Pfam" id="PF02771">
    <property type="entry name" value="Acyl-CoA_dh_N"/>
    <property type="match status" value="1"/>
</dbReference>
<dbReference type="Pfam" id="PF00441">
    <property type="entry name" value="Acyl-CoA_dh_1"/>
    <property type="match status" value="1"/>
</dbReference>
<dbReference type="InterPro" id="IPR009075">
    <property type="entry name" value="AcylCo_DH/oxidase_C"/>
</dbReference>
<dbReference type="Gene3D" id="1.20.140.10">
    <property type="entry name" value="Butyryl-CoA Dehydrogenase, subunit A, domain 3"/>
    <property type="match status" value="1"/>
</dbReference>
<evidence type="ECO:0000256" key="3">
    <source>
        <dbReference type="ARBA" id="ARBA00022630"/>
    </source>
</evidence>
<reference evidence="10 11" key="1">
    <citation type="submission" date="2021-01" db="EMBL/GenBank/DDBJ databases">
        <title>Whole genome shotgun sequence of Planotetraspora kaengkrachanensis NBRC 104272.</title>
        <authorList>
            <person name="Komaki H."/>
            <person name="Tamura T."/>
        </authorList>
    </citation>
    <scope>NUCLEOTIDE SEQUENCE [LARGE SCALE GENOMIC DNA]</scope>
    <source>
        <strain evidence="10 11">NBRC 104272</strain>
    </source>
</reference>
<gene>
    <name evidence="10" type="ORF">Pka01_09670</name>
</gene>
<dbReference type="Proteomes" id="UP000630097">
    <property type="component" value="Unassembled WGS sequence"/>
</dbReference>
<dbReference type="EMBL" id="BONV01000003">
    <property type="protein sequence ID" value="GIG77840.1"/>
    <property type="molecule type" value="Genomic_DNA"/>
</dbReference>
<dbReference type="InterPro" id="IPR009100">
    <property type="entry name" value="AcylCoA_DH/oxidase_NM_dom_sf"/>
</dbReference>
<organism evidence="10 11">
    <name type="scientific">Planotetraspora kaengkrachanensis</name>
    <dbReference type="NCBI Taxonomy" id="575193"/>
    <lineage>
        <taxon>Bacteria</taxon>
        <taxon>Bacillati</taxon>
        <taxon>Actinomycetota</taxon>
        <taxon>Actinomycetes</taxon>
        <taxon>Streptosporangiales</taxon>
        <taxon>Streptosporangiaceae</taxon>
        <taxon>Planotetraspora</taxon>
    </lineage>
</organism>
<dbReference type="Gene3D" id="1.10.540.10">
    <property type="entry name" value="Acyl-CoA dehydrogenase/oxidase, N-terminal domain"/>
    <property type="match status" value="1"/>
</dbReference>
<comment type="similarity">
    <text evidence="2 6">Belongs to the acyl-CoA dehydrogenase family.</text>
</comment>
<proteinExistence type="inferred from homology"/>
<evidence type="ECO:0000256" key="5">
    <source>
        <dbReference type="ARBA" id="ARBA00023002"/>
    </source>
</evidence>
<evidence type="ECO:0000259" key="7">
    <source>
        <dbReference type="Pfam" id="PF00441"/>
    </source>
</evidence>
<accession>A0A8J3LW32</accession>
<dbReference type="AlphaFoldDB" id="A0A8J3LW32"/>
<evidence type="ECO:0000256" key="1">
    <source>
        <dbReference type="ARBA" id="ARBA00001974"/>
    </source>
</evidence>
<dbReference type="SUPFAM" id="SSF47203">
    <property type="entry name" value="Acyl-CoA dehydrogenase C-terminal domain-like"/>
    <property type="match status" value="1"/>
</dbReference>
<dbReference type="Gene3D" id="2.40.110.10">
    <property type="entry name" value="Butyryl-CoA Dehydrogenase, subunit A, domain 2"/>
    <property type="match status" value="1"/>
</dbReference>
<evidence type="ECO:0000259" key="9">
    <source>
        <dbReference type="Pfam" id="PF02771"/>
    </source>
</evidence>
<keyword evidence="11" id="KW-1185">Reference proteome</keyword>
<dbReference type="PANTHER" id="PTHR43292:SF3">
    <property type="entry name" value="ACYL-COA DEHYDROGENASE FADE29"/>
    <property type="match status" value="1"/>
</dbReference>
<feature type="domain" description="Acyl-CoA dehydrogenase/oxidase N-terminal" evidence="9">
    <location>
        <begin position="6"/>
        <end position="119"/>
    </location>
</feature>
<dbReference type="InterPro" id="IPR052161">
    <property type="entry name" value="Mycobact_Acyl-CoA_DH"/>
</dbReference>
<sequence length="387" mass="41699">MDLRETAAQRRLRTQLREYFAGLLPEDERRLSGEEGVGGGRFREVVGRLGADGWLGIGWPVEYGGQGRSVEEQYVFFDEVQRAGLPFPFVTVNTVGPTLMSHGTDEQKKRYLPGILSGDIVFAIGYTEPGAGTDLASLTTRAVRDGDEWVVDGSKIFTSGANTADYVWLACRTDPDAPKHKGISILIVPTAASGFSWSPIRCVGGMVVTTTYYSGVRVPAGDVVGEVDGGWRLITHQLNHERIGLAALGGRMIQLWERVRDWARDNGAIDLPWVQRDLARTYARLEAMRLMNWKMTAAVAGGTLSGADAGAAKVYGTETHIDVQRTLSGIIGAGGRLRPGSPGAVLAGQIEQLSRQGIVNTFGGGVNEVLRDMVATQGLGLPRTGSR</sequence>
<dbReference type="InterPro" id="IPR037069">
    <property type="entry name" value="AcylCoA_DH/ox_N_sf"/>
</dbReference>
<evidence type="ECO:0000256" key="4">
    <source>
        <dbReference type="ARBA" id="ARBA00022827"/>
    </source>
</evidence>